<dbReference type="GO" id="GO:0000347">
    <property type="term" value="C:THO complex"/>
    <property type="evidence" value="ECO:0007669"/>
    <property type="project" value="TreeGrafter"/>
</dbReference>
<dbReference type="Proteomes" id="UP001162156">
    <property type="component" value="Unassembled WGS sequence"/>
</dbReference>
<keyword evidence="3" id="KW-0677">Repeat</keyword>
<dbReference type="PANTHER" id="PTHR44411:SF1">
    <property type="entry name" value="THO COMPLEX SUBUNIT 6 HOMOLOG"/>
    <property type="match status" value="1"/>
</dbReference>
<protein>
    <recommendedName>
        <fullName evidence="5">Anaphase-promoting complex subunit 4-like WD40 domain-containing protein</fullName>
    </recommendedName>
</protein>
<dbReference type="PROSITE" id="PS50294">
    <property type="entry name" value="WD_REPEATS_REGION"/>
    <property type="match status" value="1"/>
</dbReference>
<dbReference type="InterPro" id="IPR019775">
    <property type="entry name" value="WD40_repeat_CS"/>
</dbReference>
<dbReference type="AlphaFoldDB" id="A0AAV8WWY8"/>
<feature type="domain" description="Anaphase-promoting complex subunit 4-like WD40" evidence="5">
    <location>
        <begin position="99"/>
        <end position="166"/>
    </location>
</feature>
<reference evidence="6" key="1">
    <citation type="journal article" date="2023" name="Insect Mol. Biol.">
        <title>Genome sequencing provides insights into the evolution of gene families encoding plant cell wall-degrading enzymes in longhorned beetles.</title>
        <authorList>
            <person name="Shin N.R."/>
            <person name="Okamura Y."/>
            <person name="Kirsch R."/>
            <person name="Pauchet Y."/>
        </authorList>
    </citation>
    <scope>NUCLEOTIDE SEQUENCE</scope>
    <source>
        <strain evidence="6">RBIC_L_NR</strain>
    </source>
</reference>
<dbReference type="Pfam" id="PF12894">
    <property type="entry name" value="ANAPC4_WD40"/>
    <property type="match status" value="1"/>
</dbReference>
<proteinExistence type="inferred from homology"/>
<dbReference type="EMBL" id="JANEYF010004573">
    <property type="protein sequence ID" value="KAJ8930726.1"/>
    <property type="molecule type" value="Genomic_DNA"/>
</dbReference>
<dbReference type="InterPro" id="IPR036322">
    <property type="entry name" value="WD40_repeat_dom_sf"/>
</dbReference>
<dbReference type="PROSITE" id="PS00678">
    <property type="entry name" value="WD_REPEATS_1"/>
    <property type="match status" value="1"/>
</dbReference>
<dbReference type="PANTHER" id="PTHR44411">
    <property type="entry name" value="THO COMPLEX SUBUNIT 6 HOMOLOG"/>
    <property type="match status" value="1"/>
</dbReference>
<dbReference type="PROSITE" id="PS50082">
    <property type="entry name" value="WD_REPEATS_2"/>
    <property type="match status" value="1"/>
</dbReference>
<evidence type="ECO:0000256" key="2">
    <source>
        <dbReference type="ARBA" id="ARBA00022574"/>
    </source>
</evidence>
<evidence type="ECO:0000313" key="6">
    <source>
        <dbReference type="EMBL" id="KAJ8930726.1"/>
    </source>
</evidence>
<dbReference type="SMART" id="SM00320">
    <property type="entry name" value="WD40"/>
    <property type="match status" value="2"/>
</dbReference>
<sequence>MVNKLNKAFYNTVLSQAFSPCGNYLVLGDIYGVLSIFHLSKIIQPESNLSKEELTPKNRITVKEDLQVNSLLTTQTHLIVGGVGVIYAYLWKNIKNSKNVQSVWTIDIPNHRDTFDKTDVNCLLYNDDTGHIYAGCGDNSIYVFDIESRKILKTLSKHKDYIHCLTTNGNDLISGGEDGLVNIWDMRTYKISNKIEPYRDDKVVRPELGNWIGAVSSNEDYLLCGGGTRVSLWHYRFLTNSTVFPIDDKGIHVAEIYNDKIFAGGRSRLFYQMSFVGDIISEIATSAVTTYSAIHQEQPFPVLSIAGSSPKIDICSNFMYKNQQLSLY</sequence>
<dbReference type="InterPro" id="IPR001680">
    <property type="entry name" value="WD40_rpt"/>
</dbReference>
<dbReference type="InterPro" id="IPR042626">
    <property type="entry name" value="THOC6"/>
</dbReference>
<name>A0AAV8WWY8_9CUCU</name>
<dbReference type="GO" id="GO:0006406">
    <property type="term" value="P:mRNA export from nucleus"/>
    <property type="evidence" value="ECO:0007669"/>
    <property type="project" value="TreeGrafter"/>
</dbReference>
<dbReference type="Gene3D" id="2.130.10.10">
    <property type="entry name" value="YVTN repeat-like/Quinoprotein amine dehydrogenase"/>
    <property type="match status" value="1"/>
</dbReference>
<organism evidence="6 7">
    <name type="scientific">Rhamnusium bicolor</name>
    <dbReference type="NCBI Taxonomy" id="1586634"/>
    <lineage>
        <taxon>Eukaryota</taxon>
        <taxon>Metazoa</taxon>
        <taxon>Ecdysozoa</taxon>
        <taxon>Arthropoda</taxon>
        <taxon>Hexapoda</taxon>
        <taxon>Insecta</taxon>
        <taxon>Pterygota</taxon>
        <taxon>Neoptera</taxon>
        <taxon>Endopterygota</taxon>
        <taxon>Coleoptera</taxon>
        <taxon>Polyphaga</taxon>
        <taxon>Cucujiformia</taxon>
        <taxon>Chrysomeloidea</taxon>
        <taxon>Cerambycidae</taxon>
        <taxon>Lepturinae</taxon>
        <taxon>Rhagiini</taxon>
        <taxon>Rhamnusium</taxon>
    </lineage>
</organism>
<keyword evidence="7" id="KW-1185">Reference proteome</keyword>
<dbReference type="InterPro" id="IPR024977">
    <property type="entry name" value="Apc4-like_WD40_dom"/>
</dbReference>
<keyword evidence="2 4" id="KW-0853">WD repeat</keyword>
<dbReference type="SUPFAM" id="SSF50978">
    <property type="entry name" value="WD40 repeat-like"/>
    <property type="match status" value="1"/>
</dbReference>
<feature type="repeat" description="WD" evidence="4">
    <location>
        <begin position="155"/>
        <end position="194"/>
    </location>
</feature>
<comment type="caution">
    <text evidence="6">The sequence shown here is derived from an EMBL/GenBank/DDBJ whole genome shotgun (WGS) entry which is preliminary data.</text>
</comment>
<evidence type="ECO:0000313" key="7">
    <source>
        <dbReference type="Proteomes" id="UP001162156"/>
    </source>
</evidence>
<evidence type="ECO:0000256" key="4">
    <source>
        <dbReference type="PROSITE-ProRule" id="PRU00221"/>
    </source>
</evidence>
<dbReference type="InterPro" id="IPR015943">
    <property type="entry name" value="WD40/YVTN_repeat-like_dom_sf"/>
</dbReference>
<evidence type="ECO:0000256" key="3">
    <source>
        <dbReference type="ARBA" id="ARBA00022737"/>
    </source>
</evidence>
<evidence type="ECO:0000259" key="5">
    <source>
        <dbReference type="Pfam" id="PF12894"/>
    </source>
</evidence>
<accession>A0AAV8WWY8</accession>
<evidence type="ECO:0000256" key="1">
    <source>
        <dbReference type="ARBA" id="ARBA00009728"/>
    </source>
</evidence>
<gene>
    <name evidence="6" type="ORF">NQ314_016455</name>
</gene>
<dbReference type="GO" id="GO:0000346">
    <property type="term" value="C:transcription export complex"/>
    <property type="evidence" value="ECO:0007669"/>
    <property type="project" value="TreeGrafter"/>
</dbReference>
<comment type="similarity">
    <text evidence="1">Belongs to the WD repeat THOC6 family.</text>
</comment>